<reference evidence="1 2" key="1">
    <citation type="journal article" date="1998" name="DNA Res.">
        <title>Complete sequence and gene organization of the genome of a hyper-thermophilic archaebacterium, Pyrococcus horikoshii OT3.</title>
        <authorList>
            <person name="Kawarabayasi Y."/>
            <person name="Sawada M."/>
            <person name="Horikawa H."/>
            <person name="Haikawa Y."/>
            <person name="Hino Y."/>
            <person name="Yamamoto S."/>
            <person name="Sekine M."/>
            <person name="Baba S."/>
            <person name="Kosugi H."/>
            <person name="Hosoyama A."/>
            <person name="Nagai Y."/>
            <person name="Sakai M."/>
            <person name="Ogura K."/>
            <person name="Otuka R."/>
            <person name="Nakazawa H."/>
            <person name="Takamiya M."/>
            <person name="Ohfuku Y."/>
            <person name="Funahashi T."/>
            <person name="Tanaka T."/>
            <person name="Kudoh Y."/>
            <person name="Yamazaki J."/>
            <person name="Kushida N."/>
            <person name="Oguchi A."/>
            <person name="Aoki K."/>
            <person name="Nakamura Y."/>
            <person name="Robb T.F."/>
            <person name="Horikoshi K."/>
            <person name="Masuchi Y."/>
            <person name="Shizuya H."/>
            <person name="Kikuchi H."/>
        </authorList>
    </citation>
    <scope>NUCLEOTIDE SEQUENCE [LARGE SCALE GENOMIC DNA]</scope>
    <source>
        <strain evidence="2">ATCC 700860 / DSM 12428 / JCM 9974 / NBRC 100139 / OT-3</strain>
    </source>
</reference>
<dbReference type="Proteomes" id="UP000000752">
    <property type="component" value="Chromosome"/>
</dbReference>
<organism evidence="1 2">
    <name type="scientific">Pyrococcus horikoshii (strain ATCC 700860 / DSM 12428 / JCM 9974 / NBRC 100139 / OT-3)</name>
    <dbReference type="NCBI Taxonomy" id="70601"/>
    <lineage>
        <taxon>Archaea</taxon>
        <taxon>Methanobacteriati</taxon>
        <taxon>Methanobacteriota</taxon>
        <taxon>Thermococci</taxon>
        <taxon>Thermococcales</taxon>
        <taxon>Thermococcaceae</taxon>
        <taxon>Pyrococcus</taxon>
    </lineage>
</organism>
<dbReference type="AlphaFoldDB" id="O58454"/>
<protein>
    <submittedName>
        <fullName evidence="1">Uncharacterized protein</fullName>
    </submittedName>
</protein>
<evidence type="ECO:0000313" key="1">
    <source>
        <dbReference type="EMBL" id="BAA29814.1"/>
    </source>
</evidence>
<dbReference type="EnsemblBacteria" id="BAA29814">
    <property type="protein sequence ID" value="BAA29814"/>
    <property type="gene ID" value="BAA29814"/>
</dbReference>
<dbReference type="KEGG" id="pho:PH0723"/>
<accession>O58454</accession>
<name>O58454_PYRHO</name>
<proteinExistence type="predicted"/>
<gene>
    <name evidence="1" type="ordered locus">PH0723</name>
</gene>
<dbReference type="PIR" id="D71119">
    <property type="entry name" value="D71119"/>
</dbReference>
<keyword evidence="2" id="KW-1185">Reference proteome</keyword>
<evidence type="ECO:0000313" key="2">
    <source>
        <dbReference type="Proteomes" id="UP000000752"/>
    </source>
</evidence>
<sequence length="119" mass="14124">MGVVTTSMHLPRNPRLIRNIILLLNRQSIHISSQRDRFTSISNVRYYPSSSSFYLVAPFPQMLLNYLRRPFLLKAKFWMHVKVSSPGYYLVLYFLSFLKRIEVHGLHQHLFILEPLSLF</sequence>
<dbReference type="EMBL" id="BA000001">
    <property type="protein sequence ID" value="BAA29814.1"/>
    <property type="molecule type" value="Genomic_DNA"/>
</dbReference>